<comment type="similarity">
    <text evidence="4">Belongs to the class-IV pyridoxal-phosphate-dependent aminotransferase family.</text>
</comment>
<organism evidence="9 10">
    <name type="scientific">Hymenobacter sediminicola</name>
    <dbReference type="NCBI Taxonomy" id="2761579"/>
    <lineage>
        <taxon>Bacteria</taxon>
        <taxon>Pseudomonadati</taxon>
        <taxon>Bacteroidota</taxon>
        <taxon>Cytophagia</taxon>
        <taxon>Cytophagales</taxon>
        <taxon>Hymenobacteraceae</taxon>
        <taxon>Hymenobacter</taxon>
    </lineage>
</organism>
<dbReference type="InterPro" id="IPR050571">
    <property type="entry name" value="Class-IV_PLP-Dep_Aminotrnsfr"/>
</dbReference>
<comment type="catalytic activity">
    <reaction evidence="7">
        <text>L-isoleucine + 2-oxoglutarate = (S)-3-methyl-2-oxopentanoate + L-glutamate</text>
        <dbReference type="Rhea" id="RHEA:24801"/>
        <dbReference type="ChEBI" id="CHEBI:16810"/>
        <dbReference type="ChEBI" id="CHEBI:29985"/>
        <dbReference type="ChEBI" id="CHEBI:35146"/>
        <dbReference type="ChEBI" id="CHEBI:58045"/>
        <dbReference type="EC" id="2.6.1.42"/>
    </reaction>
</comment>
<evidence type="ECO:0000256" key="5">
    <source>
        <dbReference type="ARBA" id="ARBA00013053"/>
    </source>
</evidence>
<evidence type="ECO:0000313" key="10">
    <source>
        <dbReference type="Proteomes" id="UP000515489"/>
    </source>
</evidence>
<dbReference type="InterPro" id="IPR043131">
    <property type="entry name" value="BCAT-like_N"/>
</dbReference>
<dbReference type="GO" id="GO:0004084">
    <property type="term" value="F:branched-chain-amino-acid transaminase activity"/>
    <property type="evidence" value="ECO:0007669"/>
    <property type="project" value="UniProtKB-EC"/>
</dbReference>
<evidence type="ECO:0000256" key="7">
    <source>
        <dbReference type="ARBA" id="ARBA00048798"/>
    </source>
</evidence>
<reference evidence="9 10" key="1">
    <citation type="submission" date="2020-08" db="EMBL/GenBank/DDBJ databases">
        <title>Hymenobacter sp. S2-20-2 genome sequencing.</title>
        <authorList>
            <person name="Jin L."/>
        </authorList>
    </citation>
    <scope>NUCLEOTIDE SEQUENCE [LARGE SCALE GENOMIC DNA]</scope>
    <source>
        <strain evidence="9 10">S2-20-2</strain>
    </source>
</reference>
<dbReference type="SUPFAM" id="SSF56752">
    <property type="entry name" value="D-aminoacid aminotransferase-like PLP-dependent enzymes"/>
    <property type="match status" value="1"/>
</dbReference>
<dbReference type="InterPro" id="IPR001544">
    <property type="entry name" value="Aminotrans_IV"/>
</dbReference>
<protein>
    <recommendedName>
        <fullName evidence="5">branched-chain-amino-acid transaminase</fullName>
        <ecNumber evidence="5">2.6.1.42</ecNumber>
    </recommendedName>
</protein>
<dbReference type="Gene3D" id="3.30.470.10">
    <property type="match status" value="1"/>
</dbReference>
<evidence type="ECO:0000256" key="8">
    <source>
        <dbReference type="ARBA" id="ARBA00049229"/>
    </source>
</evidence>
<dbReference type="RefSeq" id="WP_185889804.1">
    <property type="nucleotide sequence ID" value="NZ_CP060202.1"/>
</dbReference>
<comment type="pathway">
    <text evidence="1">Amino-acid biosynthesis; L-isoleucine biosynthesis; L-isoleucine from 2-oxobutanoate: step 4/4.</text>
</comment>
<evidence type="ECO:0000313" key="9">
    <source>
        <dbReference type="EMBL" id="QNH63929.1"/>
    </source>
</evidence>
<dbReference type="GO" id="GO:0046394">
    <property type="term" value="P:carboxylic acid biosynthetic process"/>
    <property type="evidence" value="ECO:0007669"/>
    <property type="project" value="UniProtKB-ARBA"/>
</dbReference>
<proteinExistence type="inferred from homology"/>
<keyword evidence="9" id="KW-0808">Transferase</keyword>
<dbReference type="PANTHER" id="PTHR42743:SF11">
    <property type="entry name" value="AMINODEOXYCHORISMATE LYASE"/>
    <property type="match status" value="1"/>
</dbReference>
<dbReference type="Pfam" id="PF01063">
    <property type="entry name" value="Aminotran_4"/>
    <property type="match status" value="1"/>
</dbReference>
<comment type="pathway">
    <text evidence="3">Amino-acid biosynthesis; L-leucine biosynthesis; L-leucine from 3-methyl-2-oxobutanoate: step 4/4.</text>
</comment>
<comment type="catalytic activity">
    <reaction evidence="8">
        <text>L-leucine + 2-oxoglutarate = 4-methyl-2-oxopentanoate + L-glutamate</text>
        <dbReference type="Rhea" id="RHEA:18321"/>
        <dbReference type="ChEBI" id="CHEBI:16810"/>
        <dbReference type="ChEBI" id="CHEBI:17865"/>
        <dbReference type="ChEBI" id="CHEBI:29985"/>
        <dbReference type="ChEBI" id="CHEBI:57427"/>
        <dbReference type="EC" id="2.6.1.42"/>
    </reaction>
</comment>
<name>A0A7G7WC36_9BACT</name>
<dbReference type="InterPro" id="IPR036038">
    <property type="entry name" value="Aminotransferase-like"/>
</dbReference>
<dbReference type="PANTHER" id="PTHR42743">
    <property type="entry name" value="AMINO-ACID AMINOTRANSFERASE"/>
    <property type="match status" value="1"/>
</dbReference>
<dbReference type="EMBL" id="CP060202">
    <property type="protein sequence ID" value="QNH63929.1"/>
    <property type="molecule type" value="Genomic_DNA"/>
</dbReference>
<dbReference type="KEGG" id="hsk:H4317_09100"/>
<dbReference type="InterPro" id="IPR043132">
    <property type="entry name" value="BCAT-like_C"/>
</dbReference>
<gene>
    <name evidence="9" type="ORF">H4317_09100</name>
</gene>
<comment type="catalytic activity">
    <reaction evidence="6">
        <text>L-valine + 2-oxoglutarate = 3-methyl-2-oxobutanoate + L-glutamate</text>
        <dbReference type="Rhea" id="RHEA:24813"/>
        <dbReference type="ChEBI" id="CHEBI:11851"/>
        <dbReference type="ChEBI" id="CHEBI:16810"/>
        <dbReference type="ChEBI" id="CHEBI:29985"/>
        <dbReference type="ChEBI" id="CHEBI:57762"/>
        <dbReference type="EC" id="2.6.1.42"/>
    </reaction>
</comment>
<dbReference type="AlphaFoldDB" id="A0A7G7WC36"/>
<evidence type="ECO:0000256" key="6">
    <source>
        <dbReference type="ARBA" id="ARBA00048212"/>
    </source>
</evidence>
<evidence type="ECO:0000256" key="1">
    <source>
        <dbReference type="ARBA" id="ARBA00004824"/>
    </source>
</evidence>
<keyword evidence="9" id="KW-0032">Aminotransferase</keyword>
<dbReference type="Gene3D" id="3.20.10.10">
    <property type="entry name" value="D-amino Acid Aminotransferase, subunit A, domain 2"/>
    <property type="match status" value="1"/>
</dbReference>
<sequence length="271" mass="29609">MLLFNGHLHSEAEFTLPLPNRGLFFNDGFFETMVWEAGTVRYLPYHLARMQQAAAVLGLALPAALATAEALTTIVSRLISAQVPYSAEYRVRLQLWRGGGGLYTPATDAAEWLATSQPFQPHNTPINSCGFAETVRTQASAVSFCKGPNALTYVLAARERQQRGLDELLLLDVAGHVAEGVAAAVFWVRDGQLFTPALETGCVAGVRRAHLLQVARQMGLPTQEVQCHPDELQQAETVFTANVAGIRVVQQLGTTRYPSEHTLLQQLLQAE</sequence>
<comment type="pathway">
    <text evidence="2">Amino-acid biosynthesis; L-valine biosynthesis; L-valine from pyruvate: step 4/4.</text>
</comment>
<evidence type="ECO:0000256" key="4">
    <source>
        <dbReference type="ARBA" id="ARBA00009320"/>
    </source>
</evidence>
<dbReference type="Proteomes" id="UP000515489">
    <property type="component" value="Chromosome"/>
</dbReference>
<accession>A0A7G7WC36</accession>
<evidence type="ECO:0000256" key="2">
    <source>
        <dbReference type="ARBA" id="ARBA00004931"/>
    </source>
</evidence>
<keyword evidence="10" id="KW-1185">Reference proteome</keyword>
<dbReference type="EC" id="2.6.1.42" evidence="5"/>
<evidence type="ECO:0000256" key="3">
    <source>
        <dbReference type="ARBA" id="ARBA00005072"/>
    </source>
</evidence>